<dbReference type="Gene3D" id="3.90.228.10">
    <property type="match status" value="1"/>
</dbReference>
<dbReference type="OrthoDB" id="109543at2759"/>
<reference evidence="10" key="1">
    <citation type="journal article" date="2017" name="Nat. Commun.">
        <title>The North American bullfrog draft genome provides insight into hormonal regulation of long noncoding RNA.</title>
        <authorList>
            <person name="Hammond S.A."/>
            <person name="Warren R.L."/>
            <person name="Vandervalk B.P."/>
            <person name="Kucuk E."/>
            <person name="Khan H."/>
            <person name="Gibb E.A."/>
            <person name="Pandoh P."/>
            <person name="Kirk H."/>
            <person name="Zhao Y."/>
            <person name="Jones M."/>
            <person name="Mungall A.J."/>
            <person name="Coope R."/>
            <person name="Pleasance S."/>
            <person name="Moore R.A."/>
            <person name="Holt R.A."/>
            <person name="Round J.M."/>
            <person name="Ohora S."/>
            <person name="Walle B.V."/>
            <person name="Veldhoen N."/>
            <person name="Helbing C.C."/>
            <person name="Birol I."/>
        </authorList>
    </citation>
    <scope>NUCLEOTIDE SEQUENCE [LARGE SCALE GENOMIC DNA]</scope>
</reference>
<protein>
    <recommendedName>
        <fullName evidence="7">Poly [ADP-ribose] polymerase</fullName>
        <shortName evidence="7">PARP</shortName>
        <ecNumber evidence="7">2.4.2.-</ecNumber>
    </recommendedName>
</protein>
<gene>
    <name evidence="9" type="ORF">AB205_0158870</name>
</gene>
<evidence type="ECO:0000256" key="4">
    <source>
        <dbReference type="ARBA" id="ARBA00022765"/>
    </source>
</evidence>
<keyword evidence="5 7" id="KW-0520">NAD</keyword>
<keyword evidence="10" id="KW-1185">Reference proteome</keyword>
<evidence type="ECO:0000256" key="2">
    <source>
        <dbReference type="ARBA" id="ARBA00022679"/>
    </source>
</evidence>
<keyword evidence="4" id="KW-0013">ADP-ribosylation</keyword>
<dbReference type="PANTHER" id="PTHR21328">
    <property type="entry name" value="POLY ADP-RIBOSE POLYMERASE FAMILY, MEMBER PARP"/>
    <property type="match status" value="1"/>
</dbReference>
<evidence type="ECO:0000313" key="10">
    <source>
        <dbReference type="Proteomes" id="UP000228934"/>
    </source>
</evidence>
<sequence>MYVCVYLGKGMAADIKRWKFFNLIYYSCWKDNRNSIFSTSGSHIENWHSILRNGLVNASYTKLQLHGAAYGKGIYLSPISSISFGYSGMGKGQHRMPSKDELVQRYNRMNTIPQDPFTPEHSVGNPHSVRVSHTVFKTTAVAICSECYVKFTTPQTQVTNAVCLPAPDRMVQKYHAIQLQCVSKRSACNGLKSHSTDPHVNRTGACSAFLCISNCEPALKQKTVTKANKNI</sequence>
<dbReference type="AlphaFoldDB" id="A0A2G9SA27"/>
<evidence type="ECO:0000256" key="7">
    <source>
        <dbReference type="RuleBase" id="RU362114"/>
    </source>
</evidence>
<accession>A0A2G9SA27</accession>
<proteinExistence type="inferred from homology"/>
<keyword evidence="1 7" id="KW-0328">Glycosyltransferase</keyword>
<dbReference type="GO" id="GO:0003950">
    <property type="term" value="F:NAD+ poly-ADP-ribosyltransferase activity"/>
    <property type="evidence" value="ECO:0007669"/>
    <property type="project" value="UniProtKB-UniRule"/>
</dbReference>
<evidence type="ECO:0000313" key="9">
    <source>
        <dbReference type="EMBL" id="PIO37000.1"/>
    </source>
</evidence>
<dbReference type="Pfam" id="PF00644">
    <property type="entry name" value="PARP"/>
    <property type="match status" value="1"/>
</dbReference>
<dbReference type="GO" id="GO:0016779">
    <property type="term" value="F:nucleotidyltransferase activity"/>
    <property type="evidence" value="ECO:0007669"/>
    <property type="project" value="UniProtKB-KW"/>
</dbReference>
<dbReference type="PROSITE" id="PS51059">
    <property type="entry name" value="PARP_CATALYTIC"/>
    <property type="match status" value="1"/>
</dbReference>
<dbReference type="EC" id="2.4.2.-" evidence="7"/>
<dbReference type="EMBL" id="KV926478">
    <property type="protein sequence ID" value="PIO37000.1"/>
    <property type="molecule type" value="Genomic_DNA"/>
</dbReference>
<dbReference type="InterPro" id="IPR051838">
    <property type="entry name" value="ARTD_PARP"/>
</dbReference>
<keyword evidence="2 7" id="KW-0808">Transferase</keyword>
<feature type="domain" description="PARP catalytic" evidence="8">
    <location>
        <begin position="1"/>
        <end position="188"/>
    </location>
</feature>
<evidence type="ECO:0000259" key="8">
    <source>
        <dbReference type="PROSITE" id="PS51059"/>
    </source>
</evidence>
<keyword evidence="3" id="KW-0548">Nucleotidyltransferase</keyword>
<dbReference type="InterPro" id="IPR012317">
    <property type="entry name" value="Poly(ADP-ribose)pol_cat_dom"/>
</dbReference>
<organism evidence="9 10">
    <name type="scientific">Aquarana catesbeiana</name>
    <name type="common">American bullfrog</name>
    <name type="synonym">Rana catesbeiana</name>
    <dbReference type="NCBI Taxonomy" id="8400"/>
    <lineage>
        <taxon>Eukaryota</taxon>
        <taxon>Metazoa</taxon>
        <taxon>Chordata</taxon>
        <taxon>Craniata</taxon>
        <taxon>Vertebrata</taxon>
        <taxon>Euteleostomi</taxon>
        <taxon>Amphibia</taxon>
        <taxon>Batrachia</taxon>
        <taxon>Anura</taxon>
        <taxon>Neobatrachia</taxon>
        <taxon>Ranoidea</taxon>
        <taxon>Ranidae</taxon>
        <taxon>Aquarana</taxon>
    </lineage>
</organism>
<evidence type="ECO:0000256" key="1">
    <source>
        <dbReference type="ARBA" id="ARBA00022676"/>
    </source>
</evidence>
<dbReference type="SUPFAM" id="SSF56399">
    <property type="entry name" value="ADP-ribosylation"/>
    <property type="match status" value="1"/>
</dbReference>
<evidence type="ECO:0000256" key="5">
    <source>
        <dbReference type="ARBA" id="ARBA00023027"/>
    </source>
</evidence>
<comment type="similarity">
    <text evidence="6">Belongs to the ARTD/PARP family.</text>
</comment>
<dbReference type="CDD" id="cd01341">
    <property type="entry name" value="ADP_ribosyl"/>
    <property type="match status" value="1"/>
</dbReference>
<dbReference type="Proteomes" id="UP000228934">
    <property type="component" value="Unassembled WGS sequence"/>
</dbReference>
<name>A0A2G9SA27_AQUCT</name>
<evidence type="ECO:0000256" key="6">
    <source>
        <dbReference type="ARBA" id="ARBA00024347"/>
    </source>
</evidence>
<evidence type="ECO:0000256" key="3">
    <source>
        <dbReference type="ARBA" id="ARBA00022695"/>
    </source>
</evidence>